<name>A0A399DAU1_9BACT</name>
<comment type="caution">
    <text evidence="3">The sequence shown here is derived from an EMBL/GenBank/DDBJ whole genome shotgun (WGS) entry which is preliminary data.</text>
</comment>
<dbReference type="Proteomes" id="UP000266441">
    <property type="component" value="Unassembled WGS sequence"/>
</dbReference>
<evidence type="ECO:0000313" key="4">
    <source>
        <dbReference type="Proteomes" id="UP000266441"/>
    </source>
</evidence>
<feature type="transmembrane region" description="Helical" evidence="2">
    <location>
        <begin position="23"/>
        <end position="45"/>
    </location>
</feature>
<dbReference type="OrthoDB" id="9807055at2"/>
<sequence length="232" mass="26800">MENRDENMLGKFQAEEKKSKKRMFLFSSIPLVITIILISASYLAVNNANKQVKELRVQKQNLESTINELNQNINLKTDSLAEMKKVMELAVNYKDKRHSFNFSIDKELYSRYPSQTEMLSAMRNMIENKTTQWHLGGTTPEVGFDSPSFATYMINKYSDSQVAENDRYNLRTILPSTNEPEVGDIVFYEHGYAMFYFEYKNKPFVVGMTPIGLASLTLDFGPRRIGYGDVKY</sequence>
<reference evidence="3 4" key="1">
    <citation type="journal article" date="2015" name="Int. J. Syst. Evol. Microbiol.">
        <title>Mariniphaga sediminis sp. nov., isolated from coastal sediment.</title>
        <authorList>
            <person name="Wang F.Q."/>
            <person name="Shen Q.Y."/>
            <person name="Chen G.J."/>
            <person name="Du Z.J."/>
        </authorList>
    </citation>
    <scope>NUCLEOTIDE SEQUENCE [LARGE SCALE GENOMIC DNA]</scope>
    <source>
        <strain evidence="3 4">SY21</strain>
    </source>
</reference>
<dbReference type="AlphaFoldDB" id="A0A399DAU1"/>
<evidence type="ECO:0000256" key="2">
    <source>
        <dbReference type="SAM" id="Phobius"/>
    </source>
</evidence>
<feature type="coiled-coil region" evidence="1">
    <location>
        <begin position="45"/>
        <end position="86"/>
    </location>
</feature>
<dbReference type="RefSeq" id="WP_119348255.1">
    <property type="nucleotide sequence ID" value="NZ_JBFHKJ010000354.1"/>
</dbReference>
<keyword evidence="2" id="KW-0472">Membrane</keyword>
<dbReference type="EMBL" id="QWET01000001">
    <property type="protein sequence ID" value="RIH67231.1"/>
    <property type="molecule type" value="Genomic_DNA"/>
</dbReference>
<keyword evidence="4" id="KW-1185">Reference proteome</keyword>
<keyword evidence="2" id="KW-1133">Transmembrane helix</keyword>
<evidence type="ECO:0008006" key="5">
    <source>
        <dbReference type="Google" id="ProtNLM"/>
    </source>
</evidence>
<accession>A0A399DAU1</accession>
<keyword evidence="2" id="KW-0812">Transmembrane</keyword>
<keyword evidence="1" id="KW-0175">Coiled coil</keyword>
<evidence type="ECO:0000313" key="3">
    <source>
        <dbReference type="EMBL" id="RIH67231.1"/>
    </source>
</evidence>
<evidence type="ECO:0000256" key="1">
    <source>
        <dbReference type="SAM" id="Coils"/>
    </source>
</evidence>
<gene>
    <name evidence="3" type="ORF">D1164_02055</name>
</gene>
<organism evidence="3 4">
    <name type="scientific">Mariniphaga sediminis</name>
    <dbReference type="NCBI Taxonomy" id="1628158"/>
    <lineage>
        <taxon>Bacteria</taxon>
        <taxon>Pseudomonadati</taxon>
        <taxon>Bacteroidota</taxon>
        <taxon>Bacteroidia</taxon>
        <taxon>Marinilabiliales</taxon>
        <taxon>Prolixibacteraceae</taxon>
        <taxon>Mariniphaga</taxon>
    </lineage>
</organism>
<proteinExistence type="predicted"/>
<protein>
    <recommendedName>
        <fullName evidence="5">NlpC/P60 domain-containing protein</fullName>
    </recommendedName>
</protein>